<dbReference type="Pfam" id="PF13374">
    <property type="entry name" value="TPR_10"/>
    <property type="match status" value="2"/>
</dbReference>
<name>M2URF7_COCH5</name>
<keyword evidence="2" id="KW-1185">Reference proteome</keyword>
<dbReference type="Gene3D" id="1.25.40.10">
    <property type="entry name" value="Tetratricopeptide repeat domain"/>
    <property type="match status" value="1"/>
</dbReference>
<feature type="non-terminal residue" evidence="1">
    <location>
        <position position="1"/>
    </location>
</feature>
<evidence type="ECO:0000313" key="1">
    <source>
        <dbReference type="EMBL" id="EMD90472.1"/>
    </source>
</evidence>
<proteinExistence type="predicted"/>
<evidence type="ECO:0008006" key="3">
    <source>
        <dbReference type="Google" id="ProtNLM"/>
    </source>
</evidence>
<reference evidence="1 2" key="1">
    <citation type="journal article" date="2012" name="PLoS Pathog.">
        <title>Diverse lifestyles and strategies of plant pathogenesis encoded in the genomes of eighteen Dothideomycetes fungi.</title>
        <authorList>
            <person name="Ohm R.A."/>
            <person name="Feau N."/>
            <person name="Henrissat B."/>
            <person name="Schoch C.L."/>
            <person name="Horwitz B.A."/>
            <person name="Barry K.W."/>
            <person name="Condon B.J."/>
            <person name="Copeland A.C."/>
            <person name="Dhillon B."/>
            <person name="Glaser F."/>
            <person name="Hesse C.N."/>
            <person name="Kosti I."/>
            <person name="LaButti K."/>
            <person name="Lindquist E.A."/>
            <person name="Lucas S."/>
            <person name="Salamov A.A."/>
            <person name="Bradshaw R.E."/>
            <person name="Ciuffetti L."/>
            <person name="Hamelin R.C."/>
            <person name="Kema G.H.J."/>
            <person name="Lawrence C."/>
            <person name="Scott J.A."/>
            <person name="Spatafora J.W."/>
            <person name="Turgeon B.G."/>
            <person name="de Wit P.J.G.M."/>
            <person name="Zhong S."/>
            <person name="Goodwin S.B."/>
            <person name="Grigoriev I.V."/>
        </authorList>
    </citation>
    <scope>NUCLEOTIDE SEQUENCE [LARGE SCALE GENOMIC DNA]</scope>
    <source>
        <strain evidence="2">C5 / ATCC 48332 / race O</strain>
    </source>
</reference>
<dbReference type="OrthoDB" id="3693369at2759"/>
<dbReference type="EMBL" id="KB445578">
    <property type="protein sequence ID" value="EMD90472.1"/>
    <property type="molecule type" value="Genomic_DNA"/>
</dbReference>
<accession>M2URF7</accession>
<gene>
    <name evidence="1" type="ORF">COCHEDRAFT_1069046</name>
</gene>
<dbReference type="Proteomes" id="UP000016936">
    <property type="component" value="Unassembled WGS sequence"/>
</dbReference>
<sequence>YEVTEAKSRQTLSLRKKVLGPEHPNTLWSVYFLACLLSKQRRVDESLPLHQRGSAGYEKVLGKDHPTT</sequence>
<dbReference type="InterPro" id="IPR011990">
    <property type="entry name" value="TPR-like_helical_dom_sf"/>
</dbReference>
<dbReference type="AlphaFoldDB" id="M2URF7"/>
<dbReference type="STRING" id="701091.M2URF7"/>
<protein>
    <recommendedName>
        <fullName evidence="3">Kinesin light chain</fullName>
    </recommendedName>
</protein>
<organism evidence="1 2">
    <name type="scientific">Cochliobolus heterostrophus (strain C5 / ATCC 48332 / race O)</name>
    <name type="common">Southern corn leaf blight fungus</name>
    <name type="synonym">Bipolaris maydis</name>
    <dbReference type="NCBI Taxonomy" id="701091"/>
    <lineage>
        <taxon>Eukaryota</taxon>
        <taxon>Fungi</taxon>
        <taxon>Dikarya</taxon>
        <taxon>Ascomycota</taxon>
        <taxon>Pezizomycotina</taxon>
        <taxon>Dothideomycetes</taxon>
        <taxon>Pleosporomycetidae</taxon>
        <taxon>Pleosporales</taxon>
        <taxon>Pleosporineae</taxon>
        <taxon>Pleosporaceae</taxon>
        <taxon>Bipolaris</taxon>
    </lineage>
</organism>
<feature type="non-terminal residue" evidence="1">
    <location>
        <position position="68"/>
    </location>
</feature>
<dbReference type="HOGENOM" id="CLU_000288_125_11_1"/>
<dbReference type="OMA" id="CAAFPTV"/>
<evidence type="ECO:0000313" key="2">
    <source>
        <dbReference type="Proteomes" id="UP000016936"/>
    </source>
</evidence>
<reference evidence="2" key="2">
    <citation type="journal article" date="2013" name="PLoS Genet.">
        <title>Comparative genome structure, secondary metabolite, and effector coding capacity across Cochliobolus pathogens.</title>
        <authorList>
            <person name="Condon B.J."/>
            <person name="Leng Y."/>
            <person name="Wu D."/>
            <person name="Bushley K.E."/>
            <person name="Ohm R.A."/>
            <person name="Otillar R."/>
            <person name="Martin J."/>
            <person name="Schackwitz W."/>
            <person name="Grimwood J."/>
            <person name="MohdZainudin N."/>
            <person name="Xue C."/>
            <person name="Wang R."/>
            <person name="Manning V.A."/>
            <person name="Dhillon B."/>
            <person name="Tu Z.J."/>
            <person name="Steffenson B.J."/>
            <person name="Salamov A."/>
            <person name="Sun H."/>
            <person name="Lowry S."/>
            <person name="LaButti K."/>
            <person name="Han J."/>
            <person name="Copeland A."/>
            <person name="Lindquist E."/>
            <person name="Barry K."/>
            <person name="Schmutz J."/>
            <person name="Baker S.E."/>
            <person name="Ciuffetti L.M."/>
            <person name="Grigoriev I.V."/>
            <person name="Zhong S."/>
            <person name="Turgeon B.G."/>
        </authorList>
    </citation>
    <scope>NUCLEOTIDE SEQUENCE [LARGE SCALE GENOMIC DNA]</scope>
    <source>
        <strain evidence="2">C5 / ATCC 48332 / race O</strain>
    </source>
</reference>